<sequence length="138" mass="16486">MKFENSIYFNQLKHHKVVFPFGTYYLLDRYVIAEHEEGIHFDWDSIQQIADYLIDYYGPDLRIGHIANRVNHYSVDPNLWHIFNKKFGFIVASAIAVYDDFGYRNATLEKQFSSNSIKRCTSLEEALFWMQNLEEFKK</sequence>
<evidence type="ECO:0008006" key="3">
    <source>
        <dbReference type="Google" id="ProtNLM"/>
    </source>
</evidence>
<protein>
    <recommendedName>
        <fullName evidence="3">STAS/SEC14 domain-containing protein</fullName>
    </recommendedName>
</protein>
<proteinExistence type="predicted"/>
<accession>A0A5D0RH99</accession>
<dbReference type="Proteomes" id="UP000323720">
    <property type="component" value="Unassembled WGS sequence"/>
</dbReference>
<comment type="caution">
    <text evidence="1">The sequence shown here is derived from an EMBL/GenBank/DDBJ whole genome shotgun (WGS) entry which is preliminary data.</text>
</comment>
<reference evidence="1 2" key="1">
    <citation type="submission" date="2019-08" db="EMBL/GenBank/DDBJ databases">
        <title>Genomes of Antarctic Bizionia species.</title>
        <authorList>
            <person name="Bowman J.P."/>
        </authorList>
    </citation>
    <scope>NUCLEOTIDE SEQUENCE [LARGE SCALE GENOMIC DNA]</scope>
    <source>
        <strain evidence="1 2">ADA-4</strain>
    </source>
</reference>
<dbReference type="AlphaFoldDB" id="A0A5D0RH99"/>
<gene>
    <name evidence="1" type="ORF">ES674_08990</name>
</gene>
<dbReference type="OrthoDB" id="1144611at2"/>
<keyword evidence="2" id="KW-1185">Reference proteome</keyword>
<evidence type="ECO:0000313" key="1">
    <source>
        <dbReference type="EMBL" id="TYB79864.1"/>
    </source>
</evidence>
<dbReference type="RefSeq" id="WP_148403591.1">
    <property type="nucleotide sequence ID" value="NZ_VSKK01000001.1"/>
</dbReference>
<name>A0A5D0RH99_9FLAO</name>
<organism evidence="1 2">
    <name type="scientific">Bizionia myxarmorum</name>
    <dbReference type="NCBI Taxonomy" id="291186"/>
    <lineage>
        <taxon>Bacteria</taxon>
        <taxon>Pseudomonadati</taxon>
        <taxon>Bacteroidota</taxon>
        <taxon>Flavobacteriia</taxon>
        <taxon>Flavobacteriales</taxon>
        <taxon>Flavobacteriaceae</taxon>
        <taxon>Bizionia</taxon>
    </lineage>
</organism>
<dbReference type="EMBL" id="VSKK01000001">
    <property type="protein sequence ID" value="TYB79864.1"/>
    <property type="molecule type" value="Genomic_DNA"/>
</dbReference>
<evidence type="ECO:0000313" key="2">
    <source>
        <dbReference type="Proteomes" id="UP000323720"/>
    </source>
</evidence>